<dbReference type="InterPro" id="IPR041401">
    <property type="entry name" value="TseB-like_dom"/>
</dbReference>
<dbReference type="AlphaFoldDB" id="A0A5S5CHA3"/>
<dbReference type="Pfam" id="PF17881">
    <property type="entry name" value="TseB"/>
    <property type="match status" value="1"/>
</dbReference>
<dbReference type="EMBL" id="VNHS01000002">
    <property type="protein sequence ID" value="TYP77720.1"/>
    <property type="molecule type" value="Genomic_DNA"/>
</dbReference>
<dbReference type="SUPFAM" id="SSF54403">
    <property type="entry name" value="Cystatin/monellin"/>
    <property type="match status" value="2"/>
</dbReference>
<evidence type="ECO:0000259" key="1">
    <source>
        <dbReference type="Pfam" id="PF17881"/>
    </source>
</evidence>
<dbReference type="InterPro" id="IPR046350">
    <property type="entry name" value="Cystatin_sf"/>
</dbReference>
<gene>
    <name evidence="2" type="ORF">BCM02_102283</name>
</gene>
<feature type="domain" description="Cell wall elongation regulator TseB-like" evidence="1">
    <location>
        <begin position="49"/>
        <end position="92"/>
    </location>
</feature>
<name>A0A5S5CHA3_9BACL</name>
<dbReference type="RefSeq" id="WP_148928214.1">
    <property type="nucleotide sequence ID" value="NZ_VNHS01000002.1"/>
</dbReference>
<reference evidence="2 3" key="1">
    <citation type="submission" date="2019-07" db="EMBL/GenBank/DDBJ databases">
        <title>Genomic Encyclopedia of Type Strains, Phase III (KMG-III): the genomes of soil and plant-associated and newly described type strains.</title>
        <authorList>
            <person name="Whitman W."/>
        </authorList>
    </citation>
    <scope>NUCLEOTIDE SEQUENCE [LARGE SCALE GENOMIC DNA]</scope>
    <source>
        <strain evidence="2 3">BL24</strain>
    </source>
</reference>
<protein>
    <submittedName>
        <fullName evidence="2">Uncharacterized protein YpmB</fullName>
    </submittedName>
</protein>
<dbReference type="Gene3D" id="3.10.450.40">
    <property type="match status" value="2"/>
</dbReference>
<keyword evidence="3" id="KW-1185">Reference proteome</keyword>
<dbReference type="OrthoDB" id="2678417at2"/>
<evidence type="ECO:0000313" key="3">
    <source>
        <dbReference type="Proteomes" id="UP000323257"/>
    </source>
</evidence>
<evidence type="ECO:0000313" key="2">
    <source>
        <dbReference type="EMBL" id="TYP77720.1"/>
    </source>
</evidence>
<dbReference type="Proteomes" id="UP000323257">
    <property type="component" value="Unassembled WGS sequence"/>
</dbReference>
<proteinExistence type="predicted"/>
<sequence length="176" mass="20662">MRTVRRKRLPFWTPVRIALFSAVVLVTLLVGLNAYYMHVQGPRWEEENQAKWQAKHIAGLVSTKDAYKYVWDTTAWVVEGKDGDGDDAVVWLTGEKLDQYIVRKKKDSVIRAQLKEQFFQGKPDAELKHMQLGILEGQPVWELFYARDQSGELLYYYDFYRYNDGGYIITYNLPKQ</sequence>
<organism evidence="2 3">
    <name type="scientific">Paenibacillus methanolicus</name>
    <dbReference type="NCBI Taxonomy" id="582686"/>
    <lineage>
        <taxon>Bacteria</taxon>
        <taxon>Bacillati</taxon>
        <taxon>Bacillota</taxon>
        <taxon>Bacilli</taxon>
        <taxon>Bacillales</taxon>
        <taxon>Paenibacillaceae</taxon>
        <taxon>Paenibacillus</taxon>
    </lineage>
</organism>
<accession>A0A5S5CHA3</accession>
<comment type="caution">
    <text evidence="2">The sequence shown here is derived from an EMBL/GenBank/DDBJ whole genome shotgun (WGS) entry which is preliminary data.</text>
</comment>